<dbReference type="AlphaFoldDB" id="A0A9D2MBJ0"/>
<feature type="domain" description="FHA" evidence="4">
    <location>
        <begin position="327"/>
        <end position="376"/>
    </location>
</feature>
<dbReference type="InterPro" id="IPR008984">
    <property type="entry name" value="SMAD_FHA_dom_sf"/>
</dbReference>
<gene>
    <name evidence="5" type="ORF">H9714_06065</name>
</gene>
<dbReference type="EMBL" id="DWYC01000053">
    <property type="protein sequence ID" value="HJB57098.1"/>
    <property type="molecule type" value="Genomic_DNA"/>
</dbReference>
<dbReference type="InterPro" id="IPR000253">
    <property type="entry name" value="FHA_dom"/>
</dbReference>
<reference evidence="5" key="2">
    <citation type="submission" date="2021-04" db="EMBL/GenBank/DDBJ databases">
        <authorList>
            <person name="Gilroy R."/>
        </authorList>
    </citation>
    <scope>NUCLEOTIDE SEQUENCE</scope>
    <source>
        <strain evidence="5">CHK189-11263</strain>
    </source>
</reference>
<feature type="region of interest" description="Disordered" evidence="1">
    <location>
        <begin position="251"/>
        <end position="296"/>
    </location>
</feature>
<dbReference type="Pfam" id="PF00498">
    <property type="entry name" value="FHA"/>
    <property type="match status" value="1"/>
</dbReference>
<name>A0A9D2MBJ0_9FIRM</name>
<dbReference type="SUPFAM" id="SSF49879">
    <property type="entry name" value="SMAD/FHA domain"/>
    <property type="match status" value="1"/>
</dbReference>
<proteinExistence type="predicted"/>
<dbReference type="Gene3D" id="2.60.200.20">
    <property type="match status" value="1"/>
</dbReference>
<keyword evidence="2" id="KW-1133">Transmembrane helix</keyword>
<feature type="compositionally biased region" description="Basic and acidic residues" evidence="1">
    <location>
        <begin position="252"/>
        <end position="266"/>
    </location>
</feature>
<evidence type="ECO:0000259" key="4">
    <source>
        <dbReference type="PROSITE" id="PS50006"/>
    </source>
</evidence>
<evidence type="ECO:0000256" key="3">
    <source>
        <dbReference type="SAM" id="SignalP"/>
    </source>
</evidence>
<keyword evidence="3" id="KW-0732">Signal</keyword>
<dbReference type="Proteomes" id="UP000824208">
    <property type="component" value="Unassembled WGS sequence"/>
</dbReference>
<evidence type="ECO:0000313" key="5">
    <source>
        <dbReference type="EMBL" id="HJB57098.1"/>
    </source>
</evidence>
<protein>
    <submittedName>
        <fullName evidence="5">FHA domain-containing protein</fullName>
    </submittedName>
</protein>
<comment type="caution">
    <text evidence="5">The sequence shown here is derived from an EMBL/GenBank/DDBJ whole genome shotgun (WGS) entry which is preliminary data.</text>
</comment>
<feature type="compositionally biased region" description="Polar residues" evidence="1">
    <location>
        <begin position="283"/>
        <end position="296"/>
    </location>
</feature>
<evidence type="ECO:0000256" key="1">
    <source>
        <dbReference type="SAM" id="MobiDB-lite"/>
    </source>
</evidence>
<evidence type="ECO:0000313" key="6">
    <source>
        <dbReference type="Proteomes" id="UP000824208"/>
    </source>
</evidence>
<keyword evidence="2" id="KW-0812">Transmembrane</keyword>
<organism evidence="5 6">
    <name type="scientific">Candidatus Flavonifractor intestinipullorum</name>
    <dbReference type="NCBI Taxonomy" id="2838587"/>
    <lineage>
        <taxon>Bacteria</taxon>
        <taxon>Bacillati</taxon>
        <taxon>Bacillota</taxon>
        <taxon>Clostridia</taxon>
        <taxon>Eubacteriales</taxon>
        <taxon>Oscillospiraceae</taxon>
        <taxon>Flavonifractor</taxon>
    </lineage>
</organism>
<accession>A0A9D2MBJ0</accession>
<feature type="signal peptide" evidence="3">
    <location>
        <begin position="1"/>
        <end position="23"/>
    </location>
</feature>
<feature type="transmembrane region" description="Helical" evidence="2">
    <location>
        <begin position="219"/>
        <end position="241"/>
    </location>
</feature>
<reference evidence="5" key="1">
    <citation type="journal article" date="2021" name="PeerJ">
        <title>Extensive microbial diversity within the chicken gut microbiome revealed by metagenomics and culture.</title>
        <authorList>
            <person name="Gilroy R."/>
            <person name="Ravi A."/>
            <person name="Getino M."/>
            <person name="Pursley I."/>
            <person name="Horton D.L."/>
            <person name="Alikhan N.F."/>
            <person name="Baker D."/>
            <person name="Gharbi K."/>
            <person name="Hall N."/>
            <person name="Watson M."/>
            <person name="Adriaenssens E.M."/>
            <person name="Foster-Nyarko E."/>
            <person name="Jarju S."/>
            <person name="Secka A."/>
            <person name="Antonio M."/>
            <person name="Oren A."/>
            <person name="Chaudhuri R.R."/>
            <person name="La Ragione R."/>
            <person name="Hildebrand F."/>
            <person name="Pallen M.J."/>
        </authorList>
    </citation>
    <scope>NUCLEOTIDE SEQUENCE</scope>
    <source>
        <strain evidence="5">CHK189-11263</strain>
    </source>
</reference>
<feature type="chain" id="PRO_5038778559" evidence="3">
    <location>
        <begin position="24"/>
        <end position="412"/>
    </location>
</feature>
<dbReference type="CDD" id="cd00060">
    <property type="entry name" value="FHA"/>
    <property type="match status" value="1"/>
</dbReference>
<dbReference type="PROSITE" id="PS50006">
    <property type="entry name" value="FHA_DOMAIN"/>
    <property type="match status" value="1"/>
</dbReference>
<sequence>MKIRTRMAALLLAAALCAVPARAAATPDPVEEQYAQENTESYFQAYNEPIDREGFCYLVVSLMAELEETTVDQLYARLTDAQKEEAFDDVTDENKYISLAKKYELVVGSGVRSFSPQADAERQEVASILANFIQKMAPDHWDSTRDYTQGLNIEDHVEVADWAMQAVGYMVQCGLMPLDENDNFDPTGTMTVEEAVLLLSEFRLYLETPVETEQGVPGYVWALVGAGAGAAALAVLIVVLVRRSGAKKRQAAAREREREQALDEKLAPSQSPSGGNAAPRGGRSTQVIPAPRQSSGTVLLDADGRPRLHLVDRQNGLNRVFDLEQPLTAGRLEDNRLVLNDRAVSGHHCRFFWDGRQVLVEDAGARNPIWIQRGTARLAVPRGTPTPLENGDLLRLGAMQVWVELIAERTGR</sequence>
<evidence type="ECO:0000256" key="2">
    <source>
        <dbReference type="SAM" id="Phobius"/>
    </source>
</evidence>
<keyword evidence="2" id="KW-0472">Membrane</keyword>